<dbReference type="PANTHER" id="PTHR43133:SF51">
    <property type="entry name" value="RNA POLYMERASE SIGMA FACTOR"/>
    <property type="match status" value="1"/>
</dbReference>
<feature type="domain" description="RNA polymerase sigma-70 region 2" evidence="5">
    <location>
        <begin position="28"/>
        <end position="79"/>
    </location>
</feature>
<accession>A0ABX5XWE6</accession>
<evidence type="ECO:0000259" key="6">
    <source>
        <dbReference type="Pfam" id="PF08281"/>
    </source>
</evidence>
<sequence>MSCDKQPNLEQYRRYLRVLADMQLNPRFRSKEDVSDVVQTTLLRAYQDLDGFRGSSEVELRAWLKTILTHTLINLVNKYQAQKRDIRLERSIDQQLQESALRIINEPSAEQTSPSQHLIRQERAEQLADAMGSLLEAECNAVMLKHVHGWKVSDIAVHLDRSPEAVAGLLRRGLKKLRNKLNAVEHHGGNE</sequence>
<dbReference type="NCBIfam" id="TIGR02937">
    <property type="entry name" value="sigma70-ECF"/>
    <property type="match status" value="1"/>
</dbReference>
<evidence type="ECO:0000256" key="2">
    <source>
        <dbReference type="ARBA" id="ARBA00023015"/>
    </source>
</evidence>
<keyword evidence="8" id="KW-1185">Reference proteome</keyword>
<dbReference type="RefSeq" id="WP_145217237.1">
    <property type="nucleotide sequence ID" value="NZ_CP036432.1"/>
</dbReference>
<evidence type="ECO:0000313" key="8">
    <source>
        <dbReference type="Proteomes" id="UP000318081"/>
    </source>
</evidence>
<evidence type="ECO:0000313" key="7">
    <source>
        <dbReference type="EMBL" id="QDV86299.1"/>
    </source>
</evidence>
<dbReference type="Gene3D" id="1.10.10.10">
    <property type="entry name" value="Winged helix-like DNA-binding domain superfamily/Winged helix DNA-binding domain"/>
    <property type="match status" value="1"/>
</dbReference>
<proteinExistence type="inferred from homology"/>
<comment type="similarity">
    <text evidence="1">Belongs to the sigma-70 factor family. ECF subfamily.</text>
</comment>
<gene>
    <name evidence="7" type="primary">sigH_2</name>
    <name evidence="7" type="ORF">TBK1r_53180</name>
</gene>
<dbReference type="SUPFAM" id="SSF88946">
    <property type="entry name" value="Sigma2 domain of RNA polymerase sigma factors"/>
    <property type="match status" value="1"/>
</dbReference>
<evidence type="ECO:0000256" key="4">
    <source>
        <dbReference type="ARBA" id="ARBA00023163"/>
    </source>
</evidence>
<dbReference type="InterPro" id="IPR036388">
    <property type="entry name" value="WH-like_DNA-bd_sf"/>
</dbReference>
<reference evidence="7 8" key="1">
    <citation type="submission" date="2019-02" db="EMBL/GenBank/DDBJ databases">
        <title>Deep-cultivation of Planctomycetes and their phenomic and genomic characterization uncovers novel biology.</title>
        <authorList>
            <person name="Wiegand S."/>
            <person name="Jogler M."/>
            <person name="Boedeker C."/>
            <person name="Pinto D."/>
            <person name="Vollmers J."/>
            <person name="Rivas-Marin E."/>
            <person name="Kohn T."/>
            <person name="Peeters S.H."/>
            <person name="Heuer A."/>
            <person name="Rast P."/>
            <person name="Oberbeckmann S."/>
            <person name="Bunk B."/>
            <person name="Jeske O."/>
            <person name="Meyerdierks A."/>
            <person name="Storesund J.E."/>
            <person name="Kallscheuer N."/>
            <person name="Luecker S."/>
            <person name="Lage O.M."/>
            <person name="Pohl T."/>
            <person name="Merkel B.J."/>
            <person name="Hornburger P."/>
            <person name="Mueller R.-W."/>
            <person name="Bruemmer F."/>
            <person name="Labrenz M."/>
            <person name="Spormann A.M."/>
            <person name="Op den Camp H."/>
            <person name="Overmann J."/>
            <person name="Amann R."/>
            <person name="Jetten M.S.M."/>
            <person name="Mascher T."/>
            <person name="Medema M.H."/>
            <person name="Devos D.P."/>
            <person name="Kaster A.-K."/>
            <person name="Ovreas L."/>
            <person name="Rohde M."/>
            <person name="Galperin M.Y."/>
            <person name="Jogler C."/>
        </authorList>
    </citation>
    <scope>NUCLEOTIDE SEQUENCE [LARGE SCALE GENOMIC DNA]</scope>
    <source>
        <strain evidence="7 8">TBK1r</strain>
    </source>
</reference>
<evidence type="ECO:0000259" key="5">
    <source>
        <dbReference type="Pfam" id="PF04542"/>
    </source>
</evidence>
<dbReference type="Proteomes" id="UP000318081">
    <property type="component" value="Chromosome"/>
</dbReference>
<dbReference type="InterPro" id="IPR013324">
    <property type="entry name" value="RNA_pol_sigma_r3/r4-like"/>
</dbReference>
<dbReference type="Pfam" id="PF08281">
    <property type="entry name" value="Sigma70_r4_2"/>
    <property type="match status" value="1"/>
</dbReference>
<dbReference type="InterPro" id="IPR014284">
    <property type="entry name" value="RNA_pol_sigma-70_dom"/>
</dbReference>
<organism evidence="7 8">
    <name type="scientific">Stieleria magnilauensis</name>
    <dbReference type="NCBI Taxonomy" id="2527963"/>
    <lineage>
        <taxon>Bacteria</taxon>
        <taxon>Pseudomonadati</taxon>
        <taxon>Planctomycetota</taxon>
        <taxon>Planctomycetia</taxon>
        <taxon>Pirellulales</taxon>
        <taxon>Pirellulaceae</taxon>
        <taxon>Stieleria</taxon>
    </lineage>
</organism>
<dbReference type="Gene3D" id="1.10.1740.10">
    <property type="match status" value="1"/>
</dbReference>
<evidence type="ECO:0000256" key="1">
    <source>
        <dbReference type="ARBA" id="ARBA00010641"/>
    </source>
</evidence>
<dbReference type="InterPro" id="IPR013325">
    <property type="entry name" value="RNA_pol_sigma_r2"/>
</dbReference>
<protein>
    <submittedName>
        <fullName evidence="7">ECF RNA polymerase sigma factor SigH</fullName>
    </submittedName>
</protein>
<dbReference type="Pfam" id="PF04542">
    <property type="entry name" value="Sigma70_r2"/>
    <property type="match status" value="1"/>
</dbReference>
<dbReference type="InterPro" id="IPR007627">
    <property type="entry name" value="RNA_pol_sigma70_r2"/>
</dbReference>
<keyword evidence="3" id="KW-0731">Sigma factor</keyword>
<keyword evidence="4" id="KW-0804">Transcription</keyword>
<dbReference type="InterPro" id="IPR039425">
    <property type="entry name" value="RNA_pol_sigma-70-like"/>
</dbReference>
<dbReference type="InterPro" id="IPR013249">
    <property type="entry name" value="RNA_pol_sigma70_r4_t2"/>
</dbReference>
<feature type="domain" description="RNA polymerase sigma factor 70 region 4 type 2" evidence="6">
    <location>
        <begin position="125"/>
        <end position="177"/>
    </location>
</feature>
<dbReference type="EMBL" id="CP036432">
    <property type="protein sequence ID" value="QDV86299.1"/>
    <property type="molecule type" value="Genomic_DNA"/>
</dbReference>
<dbReference type="SUPFAM" id="SSF88659">
    <property type="entry name" value="Sigma3 and sigma4 domains of RNA polymerase sigma factors"/>
    <property type="match status" value="1"/>
</dbReference>
<name>A0ABX5XWE6_9BACT</name>
<evidence type="ECO:0000256" key="3">
    <source>
        <dbReference type="ARBA" id="ARBA00023082"/>
    </source>
</evidence>
<dbReference type="PANTHER" id="PTHR43133">
    <property type="entry name" value="RNA POLYMERASE ECF-TYPE SIGMA FACTO"/>
    <property type="match status" value="1"/>
</dbReference>
<keyword evidence="2" id="KW-0805">Transcription regulation</keyword>